<evidence type="ECO:0000256" key="3">
    <source>
        <dbReference type="ARBA" id="ARBA00022692"/>
    </source>
</evidence>
<dbReference type="GO" id="GO:0030420">
    <property type="term" value="P:establishment of competence for transformation"/>
    <property type="evidence" value="ECO:0007669"/>
    <property type="project" value="InterPro"/>
</dbReference>
<accession>A0A1A5YCP7</accession>
<feature type="transmembrane region" description="Helical" evidence="9">
    <location>
        <begin position="430"/>
        <end position="454"/>
    </location>
</feature>
<dbReference type="InterPro" id="IPR036866">
    <property type="entry name" value="RibonucZ/Hydroxyglut_hydro"/>
</dbReference>
<comment type="caution">
    <text evidence="11">The sequence shown here is derived from an EMBL/GenBank/DDBJ whole genome shotgun (WGS) entry which is preliminary data.</text>
</comment>
<dbReference type="PANTHER" id="PTHR30619">
    <property type="entry name" value="DNA INTERNALIZATION/COMPETENCE PROTEIN COMEC/REC2"/>
    <property type="match status" value="1"/>
</dbReference>
<comment type="catalytic activity">
    <reaction evidence="6">
        <text>3',5'-cyclic CMP + H2O = CMP + H(+)</text>
        <dbReference type="Rhea" id="RHEA:72675"/>
        <dbReference type="ChEBI" id="CHEBI:15377"/>
        <dbReference type="ChEBI" id="CHEBI:15378"/>
        <dbReference type="ChEBI" id="CHEBI:58003"/>
        <dbReference type="ChEBI" id="CHEBI:60377"/>
    </reaction>
    <physiologicalReaction direction="left-to-right" evidence="6">
        <dbReference type="Rhea" id="RHEA:72676"/>
    </physiologicalReaction>
</comment>
<dbReference type="CDD" id="cd07731">
    <property type="entry name" value="ComA-like_MBL-fold"/>
    <property type="match status" value="1"/>
</dbReference>
<keyword evidence="5 9" id="KW-0472">Membrane</keyword>
<feature type="transmembrane region" description="Helical" evidence="9">
    <location>
        <begin position="342"/>
        <end position="360"/>
    </location>
</feature>
<dbReference type="NCBIfam" id="TIGR00361">
    <property type="entry name" value="ComEC_Rec2"/>
    <property type="match status" value="1"/>
</dbReference>
<dbReference type="InterPro" id="IPR025405">
    <property type="entry name" value="DUF4131"/>
</dbReference>
<comment type="subcellular location">
    <subcellularLocation>
        <location evidence="1">Cell membrane</location>
        <topology evidence="1">Multi-pass membrane protein</topology>
    </subcellularLocation>
</comment>
<dbReference type="Pfam" id="PF03772">
    <property type="entry name" value="Competence"/>
    <property type="match status" value="1"/>
</dbReference>
<dbReference type="GO" id="GO:0005886">
    <property type="term" value="C:plasma membrane"/>
    <property type="evidence" value="ECO:0007669"/>
    <property type="project" value="UniProtKB-SubCell"/>
</dbReference>
<evidence type="ECO:0000259" key="10">
    <source>
        <dbReference type="SMART" id="SM00849"/>
    </source>
</evidence>
<feature type="transmembrane region" description="Helical" evidence="9">
    <location>
        <begin position="267"/>
        <end position="287"/>
    </location>
</feature>
<evidence type="ECO:0000256" key="4">
    <source>
        <dbReference type="ARBA" id="ARBA00022989"/>
    </source>
</evidence>
<evidence type="ECO:0000256" key="9">
    <source>
        <dbReference type="SAM" id="Phobius"/>
    </source>
</evidence>
<dbReference type="InterPro" id="IPR001279">
    <property type="entry name" value="Metallo-B-lactamas"/>
</dbReference>
<dbReference type="Pfam" id="PF00753">
    <property type="entry name" value="Lactamase_B"/>
    <property type="match status" value="1"/>
</dbReference>
<evidence type="ECO:0000256" key="5">
    <source>
        <dbReference type="ARBA" id="ARBA00023136"/>
    </source>
</evidence>
<dbReference type="STRING" id="1844972.A7K91_23825"/>
<dbReference type="InterPro" id="IPR004797">
    <property type="entry name" value="Competence_ComEC/Rec2"/>
</dbReference>
<dbReference type="EMBL" id="LYPA01000075">
    <property type="protein sequence ID" value="OBR63170.1"/>
    <property type="molecule type" value="Genomic_DNA"/>
</dbReference>
<dbReference type="NCBIfam" id="TIGR00360">
    <property type="entry name" value="ComEC_N-term"/>
    <property type="match status" value="1"/>
</dbReference>
<dbReference type="PANTHER" id="PTHR30619:SF1">
    <property type="entry name" value="RECOMBINATION PROTEIN 2"/>
    <property type="match status" value="1"/>
</dbReference>
<evidence type="ECO:0000313" key="11">
    <source>
        <dbReference type="EMBL" id="OBR63170.1"/>
    </source>
</evidence>
<name>A0A1A5YCP7_9BACL</name>
<feature type="transmembrane region" description="Helical" evidence="9">
    <location>
        <begin position="30"/>
        <end position="48"/>
    </location>
</feature>
<dbReference type="InterPro" id="IPR052159">
    <property type="entry name" value="Competence_DNA_uptake"/>
</dbReference>
<evidence type="ECO:0000256" key="2">
    <source>
        <dbReference type="ARBA" id="ARBA00022475"/>
    </source>
</evidence>
<feature type="domain" description="Metallo-beta-lactamase" evidence="10">
    <location>
        <begin position="585"/>
        <end position="813"/>
    </location>
</feature>
<dbReference type="Gene3D" id="3.60.15.10">
    <property type="entry name" value="Ribonuclease Z/Hydroxyacylglutathione hydrolase-like"/>
    <property type="match status" value="1"/>
</dbReference>
<reference evidence="11 12" key="1">
    <citation type="submission" date="2016-05" db="EMBL/GenBank/DDBJ databases">
        <title>Paenibacillus oryzae. sp. nov., isolated from the rice root.</title>
        <authorList>
            <person name="Zhang J."/>
            <person name="Zhang X."/>
        </authorList>
    </citation>
    <scope>NUCLEOTIDE SEQUENCE [LARGE SCALE GENOMIC DNA]</scope>
    <source>
        <strain evidence="11 12">1DrF-4</strain>
    </source>
</reference>
<evidence type="ECO:0000256" key="6">
    <source>
        <dbReference type="ARBA" id="ARBA00034221"/>
    </source>
</evidence>
<keyword evidence="12" id="KW-1185">Reference proteome</keyword>
<dbReference type="Pfam" id="PF13567">
    <property type="entry name" value="DUF4131"/>
    <property type="match status" value="1"/>
</dbReference>
<feature type="transmembrane region" description="Helical" evidence="9">
    <location>
        <begin position="299"/>
        <end position="321"/>
    </location>
</feature>
<evidence type="ECO:0000256" key="1">
    <source>
        <dbReference type="ARBA" id="ARBA00004651"/>
    </source>
</evidence>
<evidence type="ECO:0000256" key="8">
    <source>
        <dbReference type="ARBA" id="ARBA00048505"/>
    </source>
</evidence>
<keyword evidence="2" id="KW-1003">Cell membrane</keyword>
<comment type="catalytic activity">
    <reaction evidence="8">
        <text>3',5'-cyclic UMP + H2O = UMP + H(+)</text>
        <dbReference type="Rhea" id="RHEA:70575"/>
        <dbReference type="ChEBI" id="CHEBI:15377"/>
        <dbReference type="ChEBI" id="CHEBI:15378"/>
        <dbReference type="ChEBI" id="CHEBI:57865"/>
        <dbReference type="ChEBI" id="CHEBI:184387"/>
    </reaction>
    <physiologicalReaction direction="left-to-right" evidence="8">
        <dbReference type="Rhea" id="RHEA:70576"/>
    </physiologicalReaction>
</comment>
<keyword evidence="4 9" id="KW-1133">Transmembrane helix</keyword>
<dbReference type="Proteomes" id="UP000092024">
    <property type="component" value="Unassembled WGS sequence"/>
</dbReference>
<dbReference type="SUPFAM" id="SSF56281">
    <property type="entry name" value="Metallo-hydrolase/oxidoreductase"/>
    <property type="match status" value="1"/>
</dbReference>
<feature type="transmembrane region" description="Helical" evidence="9">
    <location>
        <begin position="497"/>
        <end position="516"/>
    </location>
</feature>
<dbReference type="InterPro" id="IPR004477">
    <property type="entry name" value="ComEC_N"/>
</dbReference>
<feature type="transmembrane region" description="Helical" evidence="9">
    <location>
        <begin position="548"/>
        <end position="568"/>
    </location>
</feature>
<sequence length="859" mass="93423">MNNRPLLWFALSWVAGSAFAASLGMRGSLLAAGAGVLLAAAAIGWRLASPRLMLACLLALTAASGQRLWADERNVTALDAVREAAALDGPLAAYPVNASGVIVSAVEVDGDRVRFVMEARSVHVEGYPPLTGLSERIMVQLRLQQQLEQEIAAAWQRGDAIAVAGELAAPAEATNRGGFDYRRYLRSQRIHWLLKGQGAADAQVEPAAGAFTAAALLGRVDAARGWLGAAFDELYPDSQAGYMKGLILGIREDLDPERFGQFSKLGLTHILAISGLHVGVFLYVLGGLLRLARLPKEKILLILLFAVPAYVLLTGGSPSVLRAGIMSMLGLAAARMGKLKDGLHLISAAALALLVVNPYVLNDISFQLSFIVTLGLILGVQPLRRCMPRWKKHGWLPDLIAVSVTAQLVSFPVTLYYFNGFHLLSLPANLVLVPFISFVVLPIGSASLMVSMVWQGGAKALASAGIWANDFSFKLVELMSTGISNHLRLIWKTPPLWWVYAWLLLLLLLFSLLRGWQAMKAAKKRSEAEGPPLENPFTAKGMDKARRLGFAFIGLAAAFGMMLVYAYMPDAANRDAVISFMDVGQGDSALIRTPGGKHILIDGGGTVSFQKPEDAWKTRKDPFEVGAKVVVPLLLKRGVQHIDLLVITHLDSDHIRGLAAIMEQIPISAVWWNGTFKEAADARSLLQSMLDKGIPLYAPKAGDSWRPDPDTRLEVLWPPSESEGARLAGVPLIKEQNEQSLVLELETYGKRFLFTGDIGTATERSLMRMMVEGLGEKQSALHIMKVAHHGSRFSTADDWLDFWRPAVAVNSAGANNPYNHPHPDTLARLQAAGVALWRIDQQGEASFRVNNRGIYYWAK</sequence>
<feature type="transmembrane region" description="Helical" evidence="9">
    <location>
        <begin position="395"/>
        <end position="418"/>
    </location>
</feature>
<proteinExistence type="predicted"/>
<dbReference type="AlphaFoldDB" id="A0A1A5YCP7"/>
<comment type="function">
    <text evidence="7">Counteracts the endogenous Pycsar antiviral defense system. Phosphodiesterase that enables metal-dependent hydrolysis of host cyclic nucleotide Pycsar defense signals such as cCMP and cUMP.</text>
</comment>
<protein>
    <submittedName>
        <fullName evidence="11">DNA internalization-related competence protein ComEC/Rec2</fullName>
    </submittedName>
</protein>
<evidence type="ECO:0000313" key="12">
    <source>
        <dbReference type="Proteomes" id="UP000092024"/>
    </source>
</evidence>
<dbReference type="SMART" id="SM00849">
    <property type="entry name" value="Lactamase_B"/>
    <property type="match status" value="1"/>
</dbReference>
<evidence type="ECO:0000256" key="7">
    <source>
        <dbReference type="ARBA" id="ARBA00034301"/>
    </source>
</evidence>
<organism evidence="11 12">
    <name type="scientific">Paenibacillus oryzae</name>
    <dbReference type="NCBI Taxonomy" id="1844972"/>
    <lineage>
        <taxon>Bacteria</taxon>
        <taxon>Bacillati</taxon>
        <taxon>Bacillota</taxon>
        <taxon>Bacilli</taxon>
        <taxon>Bacillales</taxon>
        <taxon>Paenibacillaceae</taxon>
        <taxon>Paenibacillus</taxon>
    </lineage>
</organism>
<dbReference type="InterPro" id="IPR035681">
    <property type="entry name" value="ComA-like_MBL"/>
</dbReference>
<gene>
    <name evidence="11" type="ORF">A7K91_23825</name>
</gene>
<keyword evidence="3 9" id="KW-0812">Transmembrane</keyword>